<organism evidence="2 3">
    <name type="scientific">Streptomyces scopuliridis RB72</name>
    <dbReference type="NCBI Taxonomy" id="1440053"/>
    <lineage>
        <taxon>Bacteria</taxon>
        <taxon>Bacillati</taxon>
        <taxon>Actinomycetota</taxon>
        <taxon>Actinomycetes</taxon>
        <taxon>Kitasatosporales</taxon>
        <taxon>Streptomycetaceae</taxon>
        <taxon>Streptomyces</taxon>
    </lineage>
</organism>
<protein>
    <submittedName>
        <fullName evidence="2">Uncharacterized protein</fullName>
    </submittedName>
</protein>
<evidence type="ECO:0000256" key="1">
    <source>
        <dbReference type="SAM" id="MobiDB-lite"/>
    </source>
</evidence>
<evidence type="ECO:0000313" key="3">
    <source>
        <dbReference type="Proteomes" id="UP000245992"/>
    </source>
</evidence>
<accession>A0A2T7T8R2</accession>
<feature type="region of interest" description="Disordered" evidence="1">
    <location>
        <begin position="1"/>
        <end position="28"/>
    </location>
</feature>
<comment type="caution">
    <text evidence="2">The sequence shown here is derived from an EMBL/GenBank/DDBJ whole genome shotgun (WGS) entry which is preliminary data.</text>
</comment>
<dbReference type="Proteomes" id="UP000245992">
    <property type="component" value="Unassembled WGS sequence"/>
</dbReference>
<proteinExistence type="predicted"/>
<reference evidence="2 3" key="1">
    <citation type="submission" date="2013-12" db="EMBL/GenBank/DDBJ databases">
        <title>Annotated genome of Streptomyces scopuliridis.</title>
        <authorList>
            <person name="Olson J.B."/>
        </authorList>
    </citation>
    <scope>NUCLEOTIDE SEQUENCE [LARGE SCALE GENOMIC DNA]</scope>
    <source>
        <strain evidence="2 3">RB72</strain>
    </source>
</reference>
<evidence type="ECO:0000313" key="2">
    <source>
        <dbReference type="EMBL" id="PVE11481.1"/>
    </source>
</evidence>
<dbReference type="EMBL" id="AZSP01000137">
    <property type="protein sequence ID" value="PVE11481.1"/>
    <property type="molecule type" value="Genomic_DNA"/>
</dbReference>
<keyword evidence="3" id="KW-1185">Reference proteome</keyword>
<dbReference type="AlphaFoldDB" id="A0A2T7T8R2"/>
<gene>
    <name evidence="2" type="ORF">Y717_02710</name>
</gene>
<name>A0A2T7T8R2_9ACTN</name>
<sequence length="71" mass="7451">MPSFTDASAPADERDPGEETSVVAEGDPVESATVLEEHAARATAVAAPVTEARAFFMVPVDLRPARRGSHC</sequence>